<evidence type="ECO:0000313" key="2">
    <source>
        <dbReference type="EMBL" id="UVI33035.1"/>
    </source>
</evidence>
<dbReference type="SUPFAM" id="SSF55729">
    <property type="entry name" value="Acyl-CoA N-acyltransferases (Nat)"/>
    <property type="match status" value="1"/>
</dbReference>
<dbReference type="CDD" id="cd04301">
    <property type="entry name" value="NAT_SF"/>
    <property type="match status" value="1"/>
</dbReference>
<dbReference type="EC" id="2.3.1.-" evidence="2"/>
<feature type="domain" description="N-acetyltransferase" evidence="1">
    <location>
        <begin position="14"/>
        <end position="153"/>
    </location>
</feature>
<dbReference type="RefSeq" id="WP_258389088.1">
    <property type="nucleotide sequence ID" value="NZ_CP091430.1"/>
</dbReference>
<dbReference type="Gene3D" id="3.40.630.30">
    <property type="match status" value="1"/>
</dbReference>
<dbReference type="InterPro" id="IPR016181">
    <property type="entry name" value="Acyl_CoA_acyltransferase"/>
</dbReference>
<accession>A0ABY5SHU6</accession>
<dbReference type="GO" id="GO:0016746">
    <property type="term" value="F:acyltransferase activity"/>
    <property type="evidence" value="ECO:0007669"/>
    <property type="project" value="UniProtKB-KW"/>
</dbReference>
<name>A0ABY5SHU6_9BACL</name>
<dbReference type="InterPro" id="IPR000182">
    <property type="entry name" value="GNAT_dom"/>
</dbReference>
<evidence type="ECO:0000259" key="1">
    <source>
        <dbReference type="PROSITE" id="PS51186"/>
    </source>
</evidence>
<dbReference type="PROSITE" id="PS51186">
    <property type="entry name" value="GNAT"/>
    <property type="match status" value="1"/>
</dbReference>
<reference evidence="2" key="1">
    <citation type="submission" date="2022-01" db="EMBL/GenBank/DDBJ databases">
        <title>Paenibacillus spongiae sp. nov., isolated from marine sponge.</title>
        <authorList>
            <person name="Li Z."/>
            <person name="Zhang M."/>
        </authorList>
    </citation>
    <scope>NUCLEOTIDE SEQUENCE</scope>
    <source>
        <strain evidence="2">PHS-Z3</strain>
    </source>
</reference>
<keyword evidence="2" id="KW-0012">Acyltransferase</keyword>
<keyword evidence="2" id="KW-0808">Transferase</keyword>
<dbReference type="Proteomes" id="UP001057877">
    <property type="component" value="Chromosome"/>
</dbReference>
<keyword evidence="3" id="KW-1185">Reference proteome</keyword>
<dbReference type="Pfam" id="PF00583">
    <property type="entry name" value="Acetyltransf_1"/>
    <property type="match status" value="1"/>
</dbReference>
<sequence>MFMDIYRAQPKDKILIQRMLELYTHDFTEFLDIDLDENGLYGYPYLDLYWIEPGRHPFLIQVSGKLAGFVLVRTISSDEDPIHTIAEFFIVRKYRRQGIGKQAALKIFHLFPGRWRVDQVERNFPAQTFWRSVISSFTDGKFIDKVEDTKTVQEFKSV</sequence>
<protein>
    <submittedName>
        <fullName evidence="2">GNAT family N-acetyltransferase</fullName>
        <ecNumber evidence="2">2.3.1.-</ecNumber>
    </submittedName>
</protein>
<organism evidence="2 3">
    <name type="scientific">Paenibacillus spongiae</name>
    <dbReference type="NCBI Taxonomy" id="2909671"/>
    <lineage>
        <taxon>Bacteria</taxon>
        <taxon>Bacillati</taxon>
        <taxon>Bacillota</taxon>
        <taxon>Bacilli</taxon>
        <taxon>Bacillales</taxon>
        <taxon>Paenibacillaceae</taxon>
        <taxon>Paenibacillus</taxon>
    </lineage>
</organism>
<proteinExistence type="predicted"/>
<gene>
    <name evidence="2" type="ORF">L1F29_14870</name>
</gene>
<dbReference type="EMBL" id="CP091430">
    <property type="protein sequence ID" value="UVI33035.1"/>
    <property type="molecule type" value="Genomic_DNA"/>
</dbReference>
<evidence type="ECO:0000313" key="3">
    <source>
        <dbReference type="Proteomes" id="UP001057877"/>
    </source>
</evidence>